<feature type="transmembrane region" description="Helical" evidence="1">
    <location>
        <begin position="210"/>
        <end position="233"/>
    </location>
</feature>
<dbReference type="EMBL" id="QSON01000007">
    <property type="protein sequence ID" value="RGJ02872.1"/>
    <property type="molecule type" value="Genomic_DNA"/>
</dbReference>
<gene>
    <name evidence="2" type="ORF">DXD79_17160</name>
</gene>
<feature type="transmembrane region" description="Helical" evidence="1">
    <location>
        <begin position="36"/>
        <end position="53"/>
    </location>
</feature>
<dbReference type="Pfam" id="PF14897">
    <property type="entry name" value="EpsG"/>
    <property type="match status" value="1"/>
</dbReference>
<dbReference type="RefSeq" id="WP_117632520.1">
    <property type="nucleotide sequence ID" value="NZ_QSON01000007.1"/>
</dbReference>
<feature type="transmembrane region" description="Helical" evidence="1">
    <location>
        <begin position="127"/>
        <end position="144"/>
    </location>
</feature>
<feature type="transmembrane region" description="Helical" evidence="1">
    <location>
        <begin position="254"/>
        <end position="271"/>
    </location>
</feature>
<feature type="transmembrane region" description="Helical" evidence="1">
    <location>
        <begin position="310"/>
        <end position="328"/>
    </location>
</feature>
<dbReference type="AlphaFoldDB" id="A0A374P5P7"/>
<proteinExistence type="predicted"/>
<name>A0A374P5P7_9FIRM</name>
<keyword evidence="1" id="KW-0472">Membrane</keyword>
<evidence type="ECO:0000313" key="3">
    <source>
        <dbReference type="Proteomes" id="UP000263014"/>
    </source>
</evidence>
<reference evidence="2 3" key="1">
    <citation type="submission" date="2018-08" db="EMBL/GenBank/DDBJ databases">
        <title>A genome reference for cultivated species of the human gut microbiota.</title>
        <authorList>
            <person name="Zou Y."/>
            <person name="Xue W."/>
            <person name="Luo G."/>
        </authorList>
    </citation>
    <scope>NUCLEOTIDE SEQUENCE [LARGE SCALE GENOMIC DNA]</scope>
    <source>
        <strain evidence="2 3">TM09-12</strain>
    </source>
</reference>
<feature type="transmembrane region" description="Helical" evidence="1">
    <location>
        <begin position="6"/>
        <end position="24"/>
    </location>
</feature>
<feature type="transmembrane region" description="Helical" evidence="1">
    <location>
        <begin position="97"/>
        <end position="120"/>
    </location>
</feature>
<feature type="transmembrane region" description="Helical" evidence="1">
    <location>
        <begin position="283"/>
        <end position="303"/>
    </location>
</feature>
<comment type="caution">
    <text evidence="2">The sequence shown here is derived from an EMBL/GenBank/DDBJ whole genome shotgun (WGS) entry which is preliminary data.</text>
</comment>
<keyword evidence="1" id="KW-1133">Transmembrane helix</keyword>
<sequence>MGVVASVALYLLVYLLISGFITLCSSKRLTVNRNKGNIAVFVAATCLAVFAAVRFEVGTDYINYCYIYEEYSRQNLSGILTNGISIYNLGTFLFSKIALLFGGQKVFFGLYAFVISYMAFKFMEDNYFNLSLYLCSFLFLTSIFSDGLNIMKQTAAVAITAYALRYVYSKQLLKYVITIAIAMAFHVTAIISLPIYFLYNKKNSEGKTSWKMIAAIILAGMLTANIQNILGMLGGAGIFSRYAMYASDVVRSGNNYSFILKFMVLLFLLMFRQRFISINPKNQLLFILMMIGVCFEFSGYFSTYVKRISIYYYNMPSIILMAQLPFFFKKDSRLVVKVLICAYAVSLFILSYVILRQSDIIPYQLYR</sequence>
<evidence type="ECO:0000313" key="2">
    <source>
        <dbReference type="EMBL" id="RGJ02872.1"/>
    </source>
</evidence>
<evidence type="ECO:0000256" key="1">
    <source>
        <dbReference type="SAM" id="Phobius"/>
    </source>
</evidence>
<keyword evidence="1" id="KW-0812">Transmembrane</keyword>
<dbReference type="InterPro" id="IPR049458">
    <property type="entry name" value="EpsG-like"/>
</dbReference>
<accession>A0A374P5P7</accession>
<feature type="transmembrane region" description="Helical" evidence="1">
    <location>
        <begin position="334"/>
        <end position="355"/>
    </location>
</feature>
<dbReference type="Proteomes" id="UP000263014">
    <property type="component" value="Unassembled WGS sequence"/>
</dbReference>
<protein>
    <submittedName>
        <fullName evidence="2">EpsG family protein</fullName>
    </submittedName>
</protein>
<organism evidence="2 3">
    <name type="scientific">Hungatella hathewayi</name>
    <dbReference type="NCBI Taxonomy" id="154046"/>
    <lineage>
        <taxon>Bacteria</taxon>
        <taxon>Bacillati</taxon>
        <taxon>Bacillota</taxon>
        <taxon>Clostridia</taxon>
        <taxon>Lachnospirales</taxon>
        <taxon>Lachnospiraceae</taxon>
        <taxon>Hungatella</taxon>
    </lineage>
</organism>
<feature type="transmembrane region" description="Helical" evidence="1">
    <location>
        <begin position="175"/>
        <end position="198"/>
    </location>
</feature>